<dbReference type="RefSeq" id="WP_148380217.1">
    <property type="nucleotide sequence ID" value="NZ_VSKN01000001.1"/>
</dbReference>
<evidence type="ECO:0008006" key="3">
    <source>
        <dbReference type="Google" id="ProtNLM"/>
    </source>
</evidence>
<accession>A0ABY3MEP1</accession>
<gene>
    <name evidence="1" type="ORF">ES677_01490</name>
</gene>
<dbReference type="EMBL" id="VSKN01000001">
    <property type="protein sequence ID" value="TYC18079.1"/>
    <property type="molecule type" value="Genomic_DNA"/>
</dbReference>
<keyword evidence="2" id="KW-1185">Reference proteome</keyword>
<evidence type="ECO:0000313" key="2">
    <source>
        <dbReference type="Proteomes" id="UP000323621"/>
    </source>
</evidence>
<comment type="caution">
    <text evidence="1">The sequence shown here is derived from an EMBL/GenBank/DDBJ whole genome shotgun (WGS) entry which is preliminary data.</text>
</comment>
<protein>
    <recommendedName>
        <fullName evidence="3">Lipoprotein</fullName>
    </recommendedName>
</protein>
<dbReference type="PROSITE" id="PS51257">
    <property type="entry name" value="PROKAR_LIPOPROTEIN"/>
    <property type="match status" value="1"/>
</dbReference>
<name>A0ABY3MEP1_9FLAO</name>
<reference evidence="1 2" key="1">
    <citation type="submission" date="2019-08" db="EMBL/GenBank/DDBJ databases">
        <title>Genomes of Antarctic Bizionia species.</title>
        <authorList>
            <person name="Bowman J.P."/>
        </authorList>
    </citation>
    <scope>NUCLEOTIDE SEQUENCE [LARGE SCALE GENOMIC DNA]</scope>
    <source>
        <strain evidence="1 2">IC164</strain>
    </source>
</reference>
<sequence>MKKQTLFIIVSITLSFLSCGDKKPKNNIDKYLENNNIPSLLKDSKKNNDSISSLIEKNALKKFPSNEFQRNSEMKDQHISYDYMKSVPNDSSKYSAQNKFANDYVKQKEEYNKNFIIR</sequence>
<organism evidence="1 2">
    <name type="scientific">Bizionia gelidisalsuginis</name>
    <dbReference type="NCBI Taxonomy" id="291188"/>
    <lineage>
        <taxon>Bacteria</taxon>
        <taxon>Pseudomonadati</taxon>
        <taxon>Bacteroidota</taxon>
        <taxon>Flavobacteriia</taxon>
        <taxon>Flavobacteriales</taxon>
        <taxon>Flavobacteriaceae</taxon>
        <taxon>Bizionia</taxon>
    </lineage>
</organism>
<proteinExistence type="predicted"/>
<dbReference type="Proteomes" id="UP000323621">
    <property type="component" value="Unassembled WGS sequence"/>
</dbReference>
<evidence type="ECO:0000313" key="1">
    <source>
        <dbReference type="EMBL" id="TYC18079.1"/>
    </source>
</evidence>